<name>A0A2M6W364_9BACT</name>
<protein>
    <submittedName>
        <fullName evidence="1">Uncharacterized protein</fullName>
    </submittedName>
</protein>
<evidence type="ECO:0000313" key="2">
    <source>
        <dbReference type="Proteomes" id="UP000231183"/>
    </source>
</evidence>
<comment type="caution">
    <text evidence="1">The sequence shown here is derived from an EMBL/GenBank/DDBJ whole genome shotgun (WGS) entry which is preliminary data.</text>
</comment>
<proteinExistence type="predicted"/>
<organism evidence="1 2">
    <name type="scientific">Candidatus Magasanikbacteria bacterium CG10_big_fil_rev_8_21_14_0_10_40_10</name>
    <dbReference type="NCBI Taxonomy" id="1974648"/>
    <lineage>
        <taxon>Bacteria</taxon>
        <taxon>Candidatus Magasanikiibacteriota</taxon>
    </lineage>
</organism>
<dbReference type="AlphaFoldDB" id="A0A2M6W364"/>
<dbReference type="Proteomes" id="UP000231183">
    <property type="component" value="Unassembled WGS sequence"/>
</dbReference>
<reference evidence="2" key="1">
    <citation type="submission" date="2017-09" db="EMBL/GenBank/DDBJ databases">
        <title>Depth-based differentiation of microbial function through sediment-hosted aquifers and enrichment of novel symbionts in the deep terrestrial subsurface.</title>
        <authorList>
            <person name="Probst A.J."/>
            <person name="Ladd B."/>
            <person name="Jarett J.K."/>
            <person name="Geller-Mcgrath D.E."/>
            <person name="Sieber C.M.K."/>
            <person name="Emerson J.B."/>
            <person name="Anantharaman K."/>
            <person name="Thomas B.C."/>
            <person name="Malmstrom R."/>
            <person name="Stieglmeier M."/>
            <person name="Klingl A."/>
            <person name="Woyke T."/>
            <person name="Ryan C.M."/>
            <person name="Banfield J.F."/>
        </authorList>
    </citation>
    <scope>NUCLEOTIDE SEQUENCE [LARGE SCALE GENOMIC DNA]</scope>
</reference>
<evidence type="ECO:0000313" key="1">
    <source>
        <dbReference type="EMBL" id="PIT87238.1"/>
    </source>
</evidence>
<dbReference type="EMBL" id="PFBX01000045">
    <property type="protein sequence ID" value="PIT87238.1"/>
    <property type="molecule type" value="Genomic_DNA"/>
</dbReference>
<accession>A0A2M6W364</accession>
<gene>
    <name evidence="1" type="ORF">COU31_04035</name>
</gene>
<sequence length="123" mass="14437">MFLILTDSFLKRELKPLKKYYTVEDIKKTTKKISRSSIRLSNLGYKEGELMKLRITSRTVGRIIVYVYKRKDLVVPVVLRLKKDKIIGENLALNNTKAKSVILDMMDRIMNDINNNDYIKEII</sequence>